<dbReference type="AlphaFoldDB" id="A0AAP0IEE7"/>
<dbReference type="EMBL" id="JBBNAF010000009">
    <property type="protein sequence ID" value="KAK9113984.1"/>
    <property type="molecule type" value="Genomic_DNA"/>
</dbReference>
<gene>
    <name evidence="1" type="ORF">Syun_020781</name>
</gene>
<keyword evidence="2" id="KW-1185">Reference proteome</keyword>
<evidence type="ECO:0000313" key="2">
    <source>
        <dbReference type="Proteomes" id="UP001420932"/>
    </source>
</evidence>
<organism evidence="1 2">
    <name type="scientific">Stephania yunnanensis</name>
    <dbReference type="NCBI Taxonomy" id="152371"/>
    <lineage>
        <taxon>Eukaryota</taxon>
        <taxon>Viridiplantae</taxon>
        <taxon>Streptophyta</taxon>
        <taxon>Embryophyta</taxon>
        <taxon>Tracheophyta</taxon>
        <taxon>Spermatophyta</taxon>
        <taxon>Magnoliopsida</taxon>
        <taxon>Ranunculales</taxon>
        <taxon>Menispermaceae</taxon>
        <taxon>Menispermoideae</taxon>
        <taxon>Cissampelideae</taxon>
        <taxon>Stephania</taxon>
    </lineage>
</organism>
<comment type="caution">
    <text evidence="1">The sequence shown here is derived from an EMBL/GenBank/DDBJ whole genome shotgun (WGS) entry which is preliminary data.</text>
</comment>
<sequence>MGVDIWVIYSFVLINSADRMLCQWIDKELKFDLDTKENIDLEIKKNARIVAYESLTYAIYIKSCILDHRNHSEKFHGGTNLGAVNIHDVLGTQDHMRSSIVSVSLFGEADVWLCTTVASMWTLWSAVDVMMSESMGAHESNLITYCIFAI</sequence>
<dbReference type="Proteomes" id="UP001420932">
    <property type="component" value="Unassembled WGS sequence"/>
</dbReference>
<evidence type="ECO:0000313" key="1">
    <source>
        <dbReference type="EMBL" id="KAK9113984.1"/>
    </source>
</evidence>
<name>A0AAP0IEE7_9MAGN</name>
<protein>
    <submittedName>
        <fullName evidence="1">Uncharacterized protein</fullName>
    </submittedName>
</protein>
<reference evidence="1 2" key="1">
    <citation type="submission" date="2024-01" db="EMBL/GenBank/DDBJ databases">
        <title>Genome assemblies of Stephania.</title>
        <authorList>
            <person name="Yang L."/>
        </authorList>
    </citation>
    <scope>NUCLEOTIDE SEQUENCE [LARGE SCALE GENOMIC DNA]</scope>
    <source>
        <strain evidence="1">YNDBR</strain>
        <tissue evidence="1">Leaf</tissue>
    </source>
</reference>
<accession>A0AAP0IEE7</accession>
<proteinExistence type="predicted"/>